<gene>
    <name evidence="1" type="ORF">QYM36_007226</name>
</gene>
<organism evidence="1 2">
    <name type="scientific">Artemia franciscana</name>
    <name type="common">Brine shrimp</name>
    <name type="synonym">Artemia sanfranciscana</name>
    <dbReference type="NCBI Taxonomy" id="6661"/>
    <lineage>
        <taxon>Eukaryota</taxon>
        <taxon>Metazoa</taxon>
        <taxon>Ecdysozoa</taxon>
        <taxon>Arthropoda</taxon>
        <taxon>Crustacea</taxon>
        <taxon>Branchiopoda</taxon>
        <taxon>Anostraca</taxon>
        <taxon>Artemiidae</taxon>
        <taxon>Artemia</taxon>
    </lineage>
</organism>
<reference evidence="1" key="1">
    <citation type="submission" date="2023-07" db="EMBL/GenBank/DDBJ databases">
        <title>Chromosome-level genome assembly of Artemia franciscana.</title>
        <authorList>
            <person name="Jo E."/>
        </authorList>
    </citation>
    <scope>NUCLEOTIDE SEQUENCE</scope>
    <source>
        <tissue evidence="1">Whole body</tissue>
    </source>
</reference>
<dbReference type="AlphaFoldDB" id="A0AA88HS88"/>
<feature type="non-terminal residue" evidence="1">
    <location>
        <position position="1"/>
    </location>
</feature>
<protein>
    <submittedName>
        <fullName evidence="1">Uncharacterized protein</fullName>
    </submittedName>
</protein>
<dbReference type="Proteomes" id="UP001187531">
    <property type="component" value="Unassembled WGS sequence"/>
</dbReference>
<comment type="caution">
    <text evidence="1">The sequence shown here is derived from an EMBL/GenBank/DDBJ whole genome shotgun (WGS) entry which is preliminary data.</text>
</comment>
<evidence type="ECO:0000313" key="1">
    <source>
        <dbReference type="EMBL" id="KAK2717010.1"/>
    </source>
</evidence>
<evidence type="ECO:0000313" key="2">
    <source>
        <dbReference type="Proteomes" id="UP001187531"/>
    </source>
</evidence>
<feature type="non-terminal residue" evidence="1">
    <location>
        <position position="62"/>
    </location>
</feature>
<name>A0AA88HS88_ARTSF</name>
<proteinExistence type="predicted"/>
<keyword evidence="2" id="KW-1185">Reference proteome</keyword>
<dbReference type="EMBL" id="JAVRJZ010000011">
    <property type="protein sequence ID" value="KAK2717010.1"/>
    <property type="molecule type" value="Genomic_DNA"/>
</dbReference>
<accession>A0AA88HS88</accession>
<sequence>RINGLLKWKVIRNREVRIRIDWRHGRSLKITREASSQVLCPPSLRNLGMAQLQLPVVKTNQK</sequence>